<feature type="transmembrane region" description="Helical" evidence="1">
    <location>
        <begin position="75"/>
        <end position="95"/>
    </location>
</feature>
<organism evidence="2 3">
    <name type="scientific">Clostridium cylindrosporum DSM 605</name>
    <dbReference type="NCBI Taxonomy" id="1121307"/>
    <lineage>
        <taxon>Bacteria</taxon>
        <taxon>Bacillati</taxon>
        <taxon>Bacillota</taxon>
        <taxon>Clostridia</taxon>
        <taxon>Eubacteriales</taxon>
        <taxon>Clostridiaceae</taxon>
        <taxon>Clostridium</taxon>
    </lineage>
</organism>
<proteinExistence type="predicted"/>
<feature type="transmembrane region" description="Helical" evidence="1">
    <location>
        <begin position="101"/>
        <end position="125"/>
    </location>
</feature>
<dbReference type="PATRIC" id="fig|1121307.3.peg.735"/>
<keyword evidence="1" id="KW-0472">Membrane</keyword>
<reference evidence="2 3" key="1">
    <citation type="submission" date="2015-06" db="EMBL/GenBank/DDBJ databases">
        <title>Draft genome sequence of the purine-degrading Clostridium cylindrosporum HC-1 (DSM 605).</title>
        <authorList>
            <person name="Poehlein A."/>
            <person name="Schiel-Bengelsdorf B."/>
            <person name="Bengelsdorf F."/>
            <person name="Daniel R."/>
            <person name="Duerre P."/>
        </authorList>
    </citation>
    <scope>NUCLEOTIDE SEQUENCE [LARGE SCALE GENOMIC DNA]</scope>
    <source>
        <strain evidence="2 3">DSM 605</strain>
    </source>
</reference>
<keyword evidence="3" id="KW-1185">Reference proteome</keyword>
<keyword evidence="1" id="KW-1133">Transmembrane helix</keyword>
<evidence type="ECO:0000256" key="1">
    <source>
        <dbReference type="SAM" id="Phobius"/>
    </source>
</evidence>
<feature type="transmembrane region" description="Helical" evidence="1">
    <location>
        <begin position="42"/>
        <end position="63"/>
    </location>
</feature>
<protein>
    <submittedName>
        <fullName evidence="2">Uncharacterized protein</fullName>
    </submittedName>
</protein>
<comment type="caution">
    <text evidence="2">The sequence shown here is derived from an EMBL/GenBank/DDBJ whole genome shotgun (WGS) entry which is preliminary data.</text>
</comment>
<name>A0A0J8G007_CLOCY</name>
<accession>A0A0J8G007</accession>
<dbReference type="EMBL" id="LFVU01000028">
    <property type="protein sequence ID" value="KMT21136.1"/>
    <property type="molecule type" value="Genomic_DNA"/>
</dbReference>
<dbReference type="STRING" id="1121307.CLCY_1c03700"/>
<dbReference type="AlphaFoldDB" id="A0A0J8G007"/>
<dbReference type="Proteomes" id="UP000036756">
    <property type="component" value="Unassembled WGS sequence"/>
</dbReference>
<keyword evidence="1" id="KW-0812">Transmembrane</keyword>
<evidence type="ECO:0000313" key="2">
    <source>
        <dbReference type="EMBL" id="KMT21136.1"/>
    </source>
</evidence>
<evidence type="ECO:0000313" key="3">
    <source>
        <dbReference type="Proteomes" id="UP000036756"/>
    </source>
</evidence>
<feature type="transmembrane region" description="Helical" evidence="1">
    <location>
        <begin position="12"/>
        <end position="36"/>
    </location>
</feature>
<sequence length="138" mass="15872">MNSNLTRKMLFVGISLLDILGIICCIFIYSSIFTVIPWHESISLRMIFPIIFVFLLTGFGFYFISNYIPIAEKRIIMSVIEVLVVFISFMLLEIFAYPYSLVLIIAIANLAFNVIILCEVLIYLIQGYKILKISINIK</sequence>
<dbReference type="RefSeq" id="WP_048571514.1">
    <property type="nucleotide sequence ID" value="NZ_LFVU01000028.1"/>
</dbReference>
<gene>
    <name evidence="2" type="ORF">CLCY_1c03700</name>
</gene>